<reference evidence="2" key="1">
    <citation type="submission" date="2021-12" db="EMBL/GenBank/DDBJ databases">
        <authorList>
            <person name="Zaccaron A."/>
            <person name="Stergiopoulos I."/>
        </authorList>
    </citation>
    <scope>NUCLEOTIDE SEQUENCE</scope>
    <source>
        <strain evidence="2">Race5_Kim</strain>
    </source>
</reference>
<dbReference type="KEGG" id="ffu:CLAFUR5_00188"/>
<evidence type="ECO:0000313" key="2">
    <source>
        <dbReference type="EMBL" id="UJO10983.1"/>
    </source>
</evidence>
<dbReference type="RefSeq" id="XP_047755349.1">
    <property type="nucleotide sequence ID" value="XM_047899336.1"/>
</dbReference>
<dbReference type="Proteomes" id="UP000756132">
    <property type="component" value="Chromosome 1"/>
</dbReference>
<reference evidence="2" key="2">
    <citation type="journal article" date="2022" name="Microb. Genom.">
        <title>A chromosome-scale genome assembly of the tomato pathogen Cladosporium fulvum reveals a compartmentalized genome architecture and the presence of a dispensable chromosome.</title>
        <authorList>
            <person name="Zaccaron A.Z."/>
            <person name="Chen L.H."/>
            <person name="Samaras A."/>
            <person name="Stergiopoulos I."/>
        </authorList>
    </citation>
    <scope>NUCLEOTIDE SEQUENCE</scope>
    <source>
        <strain evidence="2">Race5_Kim</strain>
    </source>
</reference>
<proteinExistence type="predicted"/>
<sequence>MDHSPSAGFLARYGPRSTMSGRRLREIRHVRIHLQYHYLGPESRLERDFKASRSIKDVFHPDAVIELSVAVHLPVSPESLALEGREARPLEARWILDNHELDFDVRQASVLKIRDAMDELDQYYHGTHGGDLVAAMITHAPRFLVWGAQSFMTKPFFGPALPPVMEAVREKEEREKEEREKRELEWDAQQERDREAACGED</sequence>
<evidence type="ECO:0000256" key="1">
    <source>
        <dbReference type="SAM" id="MobiDB-lite"/>
    </source>
</evidence>
<dbReference type="AlphaFoldDB" id="A0A9Q8L544"/>
<feature type="region of interest" description="Disordered" evidence="1">
    <location>
        <begin position="169"/>
        <end position="201"/>
    </location>
</feature>
<protein>
    <submittedName>
        <fullName evidence="2">Uncharacterized protein</fullName>
    </submittedName>
</protein>
<dbReference type="OrthoDB" id="10620865at2759"/>
<accession>A0A9Q8L544</accession>
<keyword evidence="3" id="KW-1185">Reference proteome</keyword>
<dbReference type="EMBL" id="CP090163">
    <property type="protein sequence ID" value="UJO10983.1"/>
    <property type="molecule type" value="Genomic_DNA"/>
</dbReference>
<dbReference type="GeneID" id="71980066"/>
<organism evidence="2 3">
    <name type="scientific">Passalora fulva</name>
    <name type="common">Tomato leaf mold</name>
    <name type="synonym">Cladosporium fulvum</name>
    <dbReference type="NCBI Taxonomy" id="5499"/>
    <lineage>
        <taxon>Eukaryota</taxon>
        <taxon>Fungi</taxon>
        <taxon>Dikarya</taxon>
        <taxon>Ascomycota</taxon>
        <taxon>Pezizomycotina</taxon>
        <taxon>Dothideomycetes</taxon>
        <taxon>Dothideomycetidae</taxon>
        <taxon>Mycosphaerellales</taxon>
        <taxon>Mycosphaerellaceae</taxon>
        <taxon>Fulvia</taxon>
    </lineage>
</organism>
<name>A0A9Q8L544_PASFU</name>
<evidence type="ECO:0000313" key="3">
    <source>
        <dbReference type="Proteomes" id="UP000756132"/>
    </source>
</evidence>
<gene>
    <name evidence="2" type="ORF">CLAFUR5_00188</name>
</gene>